<dbReference type="AlphaFoldDB" id="C2MB89"/>
<keyword evidence="1" id="KW-0732">Signal</keyword>
<keyword evidence="3" id="KW-1185">Reference proteome</keyword>
<comment type="caution">
    <text evidence="2">The sequence shown here is derived from an EMBL/GenBank/DDBJ whole genome shotgun (WGS) entry which is preliminary data.</text>
</comment>
<dbReference type="EMBL" id="ACLR01000120">
    <property type="protein sequence ID" value="EEK17048.1"/>
    <property type="molecule type" value="Genomic_DNA"/>
</dbReference>
<evidence type="ECO:0000313" key="2">
    <source>
        <dbReference type="EMBL" id="EEK17048.1"/>
    </source>
</evidence>
<feature type="signal peptide" evidence="1">
    <location>
        <begin position="1"/>
        <end position="23"/>
    </location>
</feature>
<accession>C2MB89</accession>
<organism evidence="2 3">
    <name type="scientific">Porphyromonas uenonis 60-3</name>
    <dbReference type="NCBI Taxonomy" id="596327"/>
    <lineage>
        <taxon>Bacteria</taxon>
        <taxon>Pseudomonadati</taxon>
        <taxon>Bacteroidota</taxon>
        <taxon>Bacteroidia</taxon>
        <taxon>Bacteroidales</taxon>
        <taxon>Porphyromonadaceae</taxon>
        <taxon>Porphyromonas</taxon>
    </lineage>
</organism>
<evidence type="ECO:0000256" key="1">
    <source>
        <dbReference type="SAM" id="SignalP"/>
    </source>
</evidence>
<sequence length="415" mass="45712">MTKKFISAILLALPLLYCQSLSAQDATQSLNPLSLLSEYNLQDVGLLAKPNEDGKAWGALFQFGRNVPFDYKGDAPREETPVSGNDPKVWGKSFLMKAEGQAKYDWLTTGALGDKWTDIVALASDAPATYRGDNGGDPCPKGMHIPSYTEWVSVMPSSFAVADFTGKIGFKHTTESITIQGQTKEYEADYYSKTKNEIVGIKCSDESGKYRTAFRWSWSDYGLLIEAKWIGQRYATMQEFVAETDFWTTDQERIVRRFLPASGYISGSTGLASQRYEDLYYWSASASLKNEGFAPTVWGYPYDEESGDGGAATYENVMGRYSAACIRCMMGQPTSTEIQTPAQQVALSASSDANGVLAISVTPDLVGASYNLYTSEGLLVNRGILSDTQQWINIAHLPHGYYILTAGQQSVRVVR</sequence>
<protein>
    <submittedName>
        <fullName evidence="2">Fibrobacter succinogene major paralogous domain protein</fullName>
    </submittedName>
</protein>
<dbReference type="RefSeq" id="WP_007365193.1">
    <property type="nucleotide sequence ID" value="NZ_ACLR01000120.1"/>
</dbReference>
<proteinExistence type="predicted"/>
<dbReference type="Proteomes" id="UP000003303">
    <property type="component" value="Unassembled WGS sequence"/>
</dbReference>
<feature type="chain" id="PRO_5002916303" evidence="1">
    <location>
        <begin position="24"/>
        <end position="415"/>
    </location>
</feature>
<dbReference type="STRING" id="596327.PORUE0001_0066"/>
<dbReference type="eggNOG" id="ENOG503438U">
    <property type="taxonomic scope" value="Bacteria"/>
</dbReference>
<gene>
    <name evidence="2" type="ORF">PORUE0001_0066</name>
</gene>
<name>C2MB89_9PORP</name>
<reference evidence="2 3" key="1">
    <citation type="submission" date="2009-04" db="EMBL/GenBank/DDBJ databases">
        <authorList>
            <person name="Sebastian Y."/>
            <person name="Madupu R."/>
            <person name="Durkin A.S."/>
            <person name="Torralba M."/>
            <person name="Methe B."/>
            <person name="Sutton G.G."/>
            <person name="Strausberg R.L."/>
            <person name="Nelson K.E."/>
        </authorList>
    </citation>
    <scope>NUCLEOTIDE SEQUENCE [LARGE SCALE GENOMIC DNA]</scope>
    <source>
        <strain evidence="2 3">60-3</strain>
    </source>
</reference>
<evidence type="ECO:0000313" key="3">
    <source>
        <dbReference type="Proteomes" id="UP000003303"/>
    </source>
</evidence>
<dbReference type="OrthoDB" id="1094672at2"/>